<keyword evidence="1" id="KW-1133">Transmembrane helix</keyword>
<evidence type="ECO:0000256" key="1">
    <source>
        <dbReference type="SAM" id="Phobius"/>
    </source>
</evidence>
<dbReference type="OrthoDB" id="284857at2157"/>
<reference evidence="2 3" key="1">
    <citation type="submission" date="2016-10" db="EMBL/GenBank/DDBJ databases">
        <authorList>
            <person name="de Groot N.N."/>
        </authorList>
    </citation>
    <scope>NUCLEOTIDE SEQUENCE [LARGE SCALE GENOMIC DNA]</scope>
    <source>
        <strain evidence="2 3">CDM_5</strain>
    </source>
</reference>
<proteinExistence type="predicted"/>
<evidence type="ECO:0008006" key="4">
    <source>
        <dbReference type="Google" id="ProtNLM"/>
    </source>
</evidence>
<dbReference type="RefSeq" id="WP_074792854.1">
    <property type="nucleotide sequence ID" value="NZ_FOAD01000002.1"/>
</dbReference>
<accession>A0A1H7L672</accession>
<protein>
    <recommendedName>
        <fullName evidence="4">Phospholipase_D-nuclease N-terminal</fullName>
    </recommendedName>
</protein>
<dbReference type="AlphaFoldDB" id="A0A1H7L672"/>
<keyword evidence="1" id="KW-0472">Membrane</keyword>
<evidence type="ECO:0000313" key="2">
    <source>
        <dbReference type="EMBL" id="SEK94334.1"/>
    </source>
</evidence>
<dbReference type="EMBL" id="FOAD01000002">
    <property type="protein sequence ID" value="SEK94334.1"/>
    <property type="molecule type" value="Genomic_DNA"/>
</dbReference>
<dbReference type="Proteomes" id="UP000183894">
    <property type="component" value="Unassembled WGS sequence"/>
</dbReference>
<evidence type="ECO:0000313" key="3">
    <source>
        <dbReference type="Proteomes" id="UP000183894"/>
    </source>
</evidence>
<keyword evidence="1" id="KW-0812">Transmembrane</keyword>
<gene>
    <name evidence="2" type="ORF">SAMN04488691_102220</name>
</gene>
<sequence length="101" mass="10756">MVEVVSLLLPAALLWLVVSIWVGIDAAKHSSHDAFVWGLSVFVGGLLGLLLYFNIGRNIHGDSREGATTPNSRTGLVTCSNCQSLEAPSRDSCRVCGDSLN</sequence>
<organism evidence="2 3">
    <name type="scientific">Haloferax larsenii</name>
    <dbReference type="NCBI Taxonomy" id="302484"/>
    <lineage>
        <taxon>Archaea</taxon>
        <taxon>Methanobacteriati</taxon>
        <taxon>Methanobacteriota</taxon>
        <taxon>Stenosarchaea group</taxon>
        <taxon>Halobacteria</taxon>
        <taxon>Halobacteriales</taxon>
        <taxon>Haloferacaceae</taxon>
        <taxon>Haloferax</taxon>
    </lineage>
</organism>
<feature type="transmembrane region" description="Helical" evidence="1">
    <location>
        <begin position="35"/>
        <end position="55"/>
    </location>
</feature>
<name>A0A1H7L672_HALLR</name>